<dbReference type="OrthoDB" id="2436667at2759"/>
<dbReference type="GO" id="GO:0000027">
    <property type="term" value="P:ribosomal large subunit assembly"/>
    <property type="evidence" value="ECO:0007669"/>
    <property type="project" value="TreeGrafter"/>
</dbReference>
<dbReference type="GO" id="GO:0022625">
    <property type="term" value="C:cytosolic large ribosomal subunit"/>
    <property type="evidence" value="ECO:0007669"/>
    <property type="project" value="TreeGrafter"/>
</dbReference>
<evidence type="ECO:0000256" key="4">
    <source>
        <dbReference type="ARBA" id="ARBA00023274"/>
    </source>
</evidence>
<dbReference type="PANTHER" id="PTHR10715">
    <property type="entry name" value="60S RIBOSOMAL PROTEIN L6"/>
    <property type="match status" value="1"/>
</dbReference>
<dbReference type="GO" id="GO:0003723">
    <property type="term" value="F:RNA binding"/>
    <property type="evidence" value="ECO:0007669"/>
    <property type="project" value="TreeGrafter"/>
</dbReference>
<dbReference type="InterPro" id="IPR014722">
    <property type="entry name" value="Rib_uL2_dom2"/>
</dbReference>
<dbReference type="AlphaFoldDB" id="A0A835LVA1"/>
<comment type="caution">
    <text evidence="8">The sequence shown here is derived from an EMBL/GenBank/DDBJ whole genome shotgun (WGS) entry which is preliminary data.</text>
</comment>
<dbReference type="InterPro" id="IPR000915">
    <property type="entry name" value="60S_ribosomal_eL6"/>
</dbReference>
<dbReference type="Proteomes" id="UP000631114">
    <property type="component" value="Unassembled WGS sequence"/>
</dbReference>
<dbReference type="FunFam" id="2.30.30.30:FF:000014">
    <property type="entry name" value="60S ribosomal protein L6"/>
    <property type="match status" value="1"/>
</dbReference>
<evidence type="ECO:0000256" key="6">
    <source>
        <dbReference type="SAM" id="MobiDB-lite"/>
    </source>
</evidence>
<reference evidence="8 9" key="1">
    <citation type="submission" date="2020-10" db="EMBL/GenBank/DDBJ databases">
        <title>The Coptis chinensis genome and diversification of protoberbering-type alkaloids.</title>
        <authorList>
            <person name="Wang B."/>
            <person name="Shu S."/>
            <person name="Song C."/>
            <person name="Liu Y."/>
        </authorList>
    </citation>
    <scope>NUCLEOTIDE SEQUENCE [LARGE SCALE GENOMIC DNA]</scope>
    <source>
        <strain evidence="8">HL-2020</strain>
        <tissue evidence="8">Leaf</tissue>
    </source>
</reference>
<feature type="compositionally biased region" description="Basic and acidic residues" evidence="6">
    <location>
        <begin position="437"/>
        <end position="450"/>
    </location>
</feature>
<dbReference type="InterPro" id="IPR011990">
    <property type="entry name" value="TPR-like_helical_dom_sf"/>
</dbReference>
<evidence type="ECO:0000256" key="2">
    <source>
        <dbReference type="ARBA" id="ARBA00022737"/>
    </source>
</evidence>
<feature type="region of interest" description="Disordered" evidence="6">
    <location>
        <begin position="248"/>
        <end position="341"/>
    </location>
</feature>
<dbReference type="GO" id="GO:0003735">
    <property type="term" value="F:structural constituent of ribosome"/>
    <property type="evidence" value="ECO:0007669"/>
    <property type="project" value="InterPro"/>
</dbReference>
<proteinExistence type="inferred from homology"/>
<evidence type="ECO:0000313" key="9">
    <source>
        <dbReference type="Proteomes" id="UP000631114"/>
    </source>
</evidence>
<evidence type="ECO:0000259" key="7">
    <source>
        <dbReference type="Pfam" id="PF13963"/>
    </source>
</evidence>
<organism evidence="8 9">
    <name type="scientific">Coptis chinensis</name>
    <dbReference type="NCBI Taxonomy" id="261450"/>
    <lineage>
        <taxon>Eukaryota</taxon>
        <taxon>Viridiplantae</taxon>
        <taxon>Streptophyta</taxon>
        <taxon>Embryophyta</taxon>
        <taxon>Tracheophyta</taxon>
        <taxon>Spermatophyta</taxon>
        <taxon>Magnoliopsida</taxon>
        <taxon>Ranunculales</taxon>
        <taxon>Ranunculaceae</taxon>
        <taxon>Coptidoideae</taxon>
        <taxon>Coptis</taxon>
    </lineage>
</organism>
<dbReference type="InterPro" id="IPR008991">
    <property type="entry name" value="Translation_prot_SH3-like_sf"/>
</dbReference>
<keyword evidence="9" id="KW-1185">Reference proteome</keyword>
<name>A0A835LVA1_9MAGN</name>
<dbReference type="Gene3D" id="2.30.30.30">
    <property type="match status" value="1"/>
</dbReference>
<dbReference type="Gene3D" id="1.25.40.10">
    <property type="entry name" value="Tetratricopeptide repeat domain"/>
    <property type="match status" value="1"/>
</dbReference>
<dbReference type="NCBIfam" id="TIGR00756">
    <property type="entry name" value="PPR"/>
    <property type="match status" value="1"/>
</dbReference>
<dbReference type="SUPFAM" id="SSF50104">
    <property type="entry name" value="Translation proteins SH3-like domain"/>
    <property type="match status" value="1"/>
</dbReference>
<protein>
    <recommendedName>
        <fullName evidence="7">Transposase-associated domain-containing protein</fullName>
    </recommendedName>
</protein>
<evidence type="ECO:0000256" key="1">
    <source>
        <dbReference type="ARBA" id="ARBA00010592"/>
    </source>
</evidence>
<comment type="similarity">
    <text evidence="1">Belongs to the eukaryotic ribosomal protein eL6 family.</text>
</comment>
<dbReference type="InterPro" id="IPR041997">
    <property type="entry name" value="Ribosomal_eL6_KOW"/>
</dbReference>
<gene>
    <name evidence="8" type="ORF">IFM89_016879</name>
</gene>
<dbReference type="PROSITE" id="PS51375">
    <property type="entry name" value="PPR"/>
    <property type="match status" value="1"/>
</dbReference>
<dbReference type="EMBL" id="JADFTS010000004">
    <property type="protein sequence ID" value="KAF9609518.1"/>
    <property type="molecule type" value="Genomic_DNA"/>
</dbReference>
<keyword evidence="2" id="KW-0677">Repeat</keyword>
<feature type="compositionally biased region" description="Basic and acidic residues" evidence="6">
    <location>
        <begin position="1"/>
        <end position="25"/>
    </location>
</feature>
<dbReference type="Pfam" id="PF01535">
    <property type="entry name" value="PPR"/>
    <property type="match status" value="1"/>
</dbReference>
<feature type="region of interest" description="Disordered" evidence="6">
    <location>
        <begin position="1"/>
        <end position="28"/>
    </location>
</feature>
<dbReference type="PANTHER" id="PTHR10715:SF0">
    <property type="entry name" value="LARGE RIBOSOMAL SUBUNIT PROTEIN EL6"/>
    <property type="match status" value="1"/>
</dbReference>
<evidence type="ECO:0000313" key="8">
    <source>
        <dbReference type="EMBL" id="KAF9609518.1"/>
    </source>
</evidence>
<feature type="domain" description="Transposase-associated" evidence="7">
    <location>
        <begin position="205"/>
        <end position="249"/>
    </location>
</feature>
<dbReference type="Pfam" id="PF01159">
    <property type="entry name" value="Ribosomal_L6e"/>
    <property type="match status" value="1"/>
</dbReference>
<keyword evidence="4" id="KW-0687">Ribonucleoprotein</keyword>
<sequence length="549" mass="61701">MDPEEVVHSEDEVVHSKDEVVHSEDETPISTKVKRRGATVMPCFSGDWDGIIIRVHFDGKGRPIGRKVCNKLSSWEGALARSMIPLSSFQKWMKAPPELLKLLWAGILAYPLNTKSFNIILNGWCNMLINLGQAKRFWSNLHEVLKLFNRMKHLGVSPDRKVYNAVIYALAKGKHVKEAFDLMKTMEEKGIVGLRLKSATNLMDKAWVHWKRNTVEYRKAVENFVRVAKLKTGEDKLRCPCRNCQNLRHGDGDLSSKNAAKRKRKEKASIEVAIRNSPTAGIRITEGNENHGDSCEDDDDVPYSASQGNRLHLSKKKFETSKRTRTKNNKRKESSNPSSVTRVDVWFKGHTKKSGEPSNAHVAKKMKKMQELRDSAVADSFTNSLLGVVSQDKAFVTQLQEELALVKKDVTQMSNLGQSEQVQQPTSTPTTSLPQKPTEKPPKFYPADDVKKPFVNKRKHKPTKLRASITPGTILIILAGRFKGKRVVFLNQLASGLLLVTGGPFKINGVPLRCVNQSYMIATSTKVDITGLDVAKFDDKYFAKEVARK</sequence>
<keyword evidence="3" id="KW-0689">Ribosomal protein</keyword>
<dbReference type="Pfam" id="PF13963">
    <property type="entry name" value="Transpos_assoc"/>
    <property type="match status" value="1"/>
</dbReference>
<evidence type="ECO:0000256" key="3">
    <source>
        <dbReference type="ARBA" id="ARBA00022980"/>
    </source>
</evidence>
<feature type="compositionally biased region" description="Low complexity" evidence="6">
    <location>
        <begin position="418"/>
        <end position="436"/>
    </location>
</feature>
<dbReference type="CDD" id="cd13156">
    <property type="entry name" value="KOW_RPL6"/>
    <property type="match status" value="1"/>
</dbReference>
<feature type="repeat" description="PPR" evidence="5">
    <location>
        <begin position="159"/>
        <end position="193"/>
    </location>
</feature>
<feature type="region of interest" description="Disordered" evidence="6">
    <location>
        <begin position="417"/>
        <end position="450"/>
    </location>
</feature>
<accession>A0A835LVA1</accession>
<dbReference type="InterPro" id="IPR029480">
    <property type="entry name" value="Transpos_assoc"/>
</dbReference>
<dbReference type="InterPro" id="IPR002885">
    <property type="entry name" value="PPR_rpt"/>
</dbReference>
<evidence type="ECO:0000256" key="5">
    <source>
        <dbReference type="PROSITE-ProRule" id="PRU00708"/>
    </source>
</evidence>
<dbReference type="GO" id="GO:0002181">
    <property type="term" value="P:cytoplasmic translation"/>
    <property type="evidence" value="ECO:0007669"/>
    <property type="project" value="TreeGrafter"/>
</dbReference>